<keyword evidence="1" id="KW-0812">Transmembrane</keyword>
<keyword evidence="1" id="KW-0472">Membrane</keyword>
<feature type="transmembrane region" description="Helical" evidence="1">
    <location>
        <begin position="81"/>
        <end position="98"/>
    </location>
</feature>
<proteinExistence type="predicted"/>
<feature type="transmembrane region" description="Helical" evidence="1">
    <location>
        <begin position="14"/>
        <end position="38"/>
    </location>
</feature>
<sequence length="263" mass="29638">MTDQNRMAKYARGVFSKLAASGSLFLLYGIVIIFTSGFDWVGVSEAIRMRFWWVIFFGYANGFSLIADVIIWRTPSERKQIASLLLYILGGFAPFLPFLSDNVWLFMFAGILGVGSSLIYYGILKLCERFKFREIASGSILILSLLVAAARTDFTVTEEWTEVRLETSYEAKFTYLNGYKAVPIDIAKGQELEFTITWGMANGGNGFHVLDEKDRYVGLENIDDRKYKIPAGGDQRYRLILTGKKLKGSVRITWTIQPASSSS</sequence>
<name>A0A7X3FEB1_9BACL</name>
<keyword evidence="1" id="KW-1133">Transmembrane helix</keyword>
<gene>
    <name evidence="2" type="ORF">EDM21_00665</name>
</gene>
<organism evidence="2 3">
    <name type="scientific">Paenibacillus lutrae</name>
    <dbReference type="NCBI Taxonomy" id="2078573"/>
    <lineage>
        <taxon>Bacteria</taxon>
        <taxon>Bacillati</taxon>
        <taxon>Bacillota</taxon>
        <taxon>Bacilli</taxon>
        <taxon>Bacillales</taxon>
        <taxon>Paenibacillaceae</taxon>
        <taxon>Paenibacillus</taxon>
    </lineage>
</organism>
<dbReference type="AlphaFoldDB" id="A0A7X3FEB1"/>
<dbReference type="Proteomes" id="UP000490800">
    <property type="component" value="Unassembled WGS sequence"/>
</dbReference>
<feature type="transmembrane region" description="Helical" evidence="1">
    <location>
        <begin position="104"/>
        <end position="123"/>
    </location>
</feature>
<protein>
    <submittedName>
        <fullName evidence="2">Uncharacterized protein</fullName>
    </submittedName>
</protein>
<comment type="caution">
    <text evidence="2">The sequence shown here is derived from an EMBL/GenBank/DDBJ whole genome shotgun (WGS) entry which is preliminary data.</text>
</comment>
<keyword evidence="3" id="KW-1185">Reference proteome</keyword>
<dbReference type="EMBL" id="RHLK01000001">
    <property type="protein sequence ID" value="MVO98067.1"/>
    <property type="molecule type" value="Genomic_DNA"/>
</dbReference>
<accession>A0A7X3FEB1</accession>
<evidence type="ECO:0000313" key="3">
    <source>
        <dbReference type="Proteomes" id="UP000490800"/>
    </source>
</evidence>
<dbReference type="OrthoDB" id="2721202at2"/>
<evidence type="ECO:0000256" key="1">
    <source>
        <dbReference type="SAM" id="Phobius"/>
    </source>
</evidence>
<reference evidence="2 3" key="1">
    <citation type="journal article" date="2019" name="Microorganisms">
        <title>Paenibacillus lutrae sp. nov., A Chitinolytic Species Isolated from A River Otter in Castril Natural Park, Granada, Spain.</title>
        <authorList>
            <person name="Rodriguez M."/>
            <person name="Reina J.C."/>
            <person name="Bejar V."/>
            <person name="Llamas I."/>
        </authorList>
    </citation>
    <scope>NUCLEOTIDE SEQUENCE [LARGE SCALE GENOMIC DNA]</scope>
    <source>
        <strain evidence="2 3">N10</strain>
    </source>
</reference>
<feature type="transmembrane region" description="Helical" evidence="1">
    <location>
        <begin position="50"/>
        <end position="72"/>
    </location>
</feature>
<evidence type="ECO:0000313" key="2">
    <source>
        <dbReference type="EMBL" id="MVO98067.1"/>
    </source>
</evidence>
<dbReference type="RefSeq" id="WP_157331927.1">
    <property type="nucleotide sequence ID" value="NZ_RHLK01000001.1"/>
</dbReference>